<evidence type="ECO:0000313" key="4">
    <source>
        <dbReference type="Proteomes" id="UP000626026"/>
    </source>
</evidence>
<accession>A0ABR7RK00</accession>
<reference evidence="3 4" key="1">
    <citation type="journal article" date="2013" name="Int. J. Syst. Evol. Microbiol.">
        <title>Roseomonas aerophila sp. nov., isolated from air.</title>
        <authorList>
            <person name="Kim S.J."/>
            <person name="Weon H.Y."/>
            <person name="Ahn J.H."/>
            <person name="Hong S.B."/>
            <person name="Seok S.J."/>
            <person name="Whang K.S."/>
            <person name="Kwon S.W."/>
        </authorList>
    </citation>
    <scope>NUCLEOTIDE SEQUENCE [LARGE SCALE GENOMIC DNA]</scope>
    <source>
        <strain evidence="3 4">NBRC 108923</strain>
    </source>
</reference>
<feature type="compositionally biased region" description="Gly residues" evidence="1">
    <location>
        <begin position="56"/>
        <end position="68"/>
    </location>
</feature>
<name>A0ABR7RK00_9PROT</name>
<feature type="region of interest" description="Disordered" evidence="1">
    <location>
        <begin position="50"/>
        <end position="92"/>
    </location>
</feature>
<sequence length="112" mass="11553">MKRVVALLLTLGLLLPGLEAAAAEYRRPSAAQLQELRRWLCPNGGTPVRGAPGRCDGAGGRRGGGSASGFGSPAPGWDRGLPAASRAQTQCPEGTRPVLARGHEDVTRCLPG</sequence>
<evidence type="ECO:0000313" key="3">
    <source>
        <dbReference type="EMBL" id="MBC9206636.1"/>
    </source>
</evidence>
<feature type="signal peptide" evidence="2">
    <location>
        <begin position="1"/>
        <end position="22"/>
    </location>
</feature>
<comment type="caution">
    <text evidence="3">The sequence shown here is derived from an EMBL/GenBank/DDBJ whole genome shotgun (WGS) entry which is preliminary data.</text>
</comment>
<evidence type="ECO:0000256" key="2">
    <source>
        <dbReference type="SAM" id="SignalP"/>
    </source>
</evidence>
<organism evidence="3 4">
    <name type="scientific">Teichococcus aerophilus</name>
    <dbReference type="NCBI Taxonomy" id="1224513"/>
    <lineage>
        <taxon>Bacteria</taxon>
        <taxon>Pseudomonadati</taxon>
        <taxon>Pseudomonadota</taxon>
        <taxon>Alphaproteobacteria</taxon>
        <taxon>Acetobacterales</taxon>
        <taxon>Roseomonadaceae</taxon>
        <taxon>Roseomonas</taxon>
    </lineage>
</organism>
<dbReference type="EMBL" id="JACTVA010000009">
    <property type="protein sequence ID" value="MBC9206636.1"/>
    <property type="molecule type" value="Genomic_DNA"/>
</dbReference>
<proteinExistence type="predicted"/>
<keyword evidence="4" id="KW-1185">Reference proteome</keyword>
<evidence type="ECO:0000256" key="1">
    <source>
        <dbReference type="SAM" id="MobiDB-lite"/>
    </source>
</evidence>
<protein>
    <submittedName>
        <fullName evidence="3">Uncharacterized protein</fullName>
    </submittedName>
</protein>
<dbReference type="Proteomes" id="UP000626026">
    <property type="component" value="Unassembled WGS sequence"/>
</dbReference>
<keyword evidence="2" id="KW-0732">Signal</keyword>
<feature type="chain" id="PRO_5046736204" evidence="2">
    <location>
        <begin position="23"/>
        <end position="112"/>
    </location>
</feature>
<gene>
    <name evidence="3" type="ORF">IBL26_07280</name>
</gene>